<dbReference type="AlphaFoldDB" id="Q9XEB3"/>
<dbReference type="PIR" id="H85057">
    <property type="entry name" value="H85057"/>
</dbReference>
<feature type="compositionally biased region" description="Polar residues" evidence="1">
    <location>
        <begin position="251"/>
        <end position="263"/>
    </location>
</feature>
<dbReference type="InterPro" id="IPR058352">
    <property type="entry name" value="DUF8039"/>
</dbReference>
<dbReference type="Pfam" id="PF03017">
    <property type="entry name" value="Transposase_23"/>
    <property type="match status" value="1"/>
</dbReference>
<reference evidence="6" key="4">
    <citation type="submission" date="2000-03" db="EMBL/GenBank/DDBJ databases">
        <authorList>
            <person name="EU Arabidopsis sequencing project"/>
        </authorList>
    </citation>
    <scope>NUCLEOTIDE SEQUENCE</scope>
</reference>
<evidence type="ECO:0000313" key="6">
    <source>
        <dbReference type="EMBL" id="CAB80824.1"/>
    </source>
</evidence>
<dbReference type="EMBL" id="AL161501">
    <property type="protein sequence ID" value="CAB80824.1"/>
    <property type="molecule type" value="Genomic_DNA"/>
</dbReference>
<dbReference type="InterPro" id="IPR029480">
    <property type="entry name" value="Transpos_assoc"/>
</dbReference>
<feature type="domain" description="DUF8039" evidence="4">
    <location>
        <begin position="266"/>
        <end position="345"/>
    </location>
</feature>
<protein>
    <submittedName>
        <fullName evidence="5">Putative transposon protein</fullName>
    </submittedName>
</protein>
<dbReference type="EMBL" id="AF074021">
    <property type="protein sequence ID" value="AAD29773.1"/>
    <property type="molecule type" value="Genomic_DNA"/>
</dbReference>
<gene>
    <name evidence="5" type="primary">F4H6.11</name>
    <name evidence="6" type="ordered locus">At4g04590</name>
</gene>
<dbReference type="Pfam" id="PF13963">
    <property type="entry name" value="Transpos_assoc"/>
    <property type="match status" value="1"/>
</dbReference>
<accession>Q9XEB3</accession>
<proteinExistence type="predicted"/>
<evidence type="ECO:0000259" key="3">
    <source>
        <dbReference type="Pfam" id="PF13963"/>
    </source>
</evidence>
<evidence type="ECO:0000259" key="2">
    <source>
        <dbReference type="Pfam" id="PF03017"/>
    </source>
</evidence>
<feature type="domain" description="Transposase Tnp1/En/Spm-like" evidence="2">
    <location>
        <begin position="164"/>
        <end position="222"/>
    </location>
</feature>
<reference evidence="5" key="1">
    <citation type="submission" date="1998-06" db="EMBL/GenBank/DDBJ databases">
        <title>Genomic sequence of Arabidopsis thaliana BAC F4H6, chromosome IV.</title>
        <authorList>
            <person name="Parnell L."/>
            <person name="Chen E.Y."/>
            <person name="Ma P."/>
            <person name="Chen C.N."/>
            <person name="Zhong J."/>
        </authorList>
    </citation>
    <scope>NUCLEOTIDE SEQUENCE</scope>
</reference>
<reference evidence="5" key="3">
    <citation type="submission" date="1999-05" db="EMBL/GenBank/DDBJ databases">
        <authorList>
            <person name="Parnell L.D."/>
        </authorList>
    </citation>
    <scope>NUCLEOTIDE SEQUENCE</scope>
</reference>
<reference key="2">
    <citation type="journal article" date="1999" name="Nature">
        <title>Sequence and analysis of chromosome 4 of the plant Arabidopsis thaliana.</title>
        <authorList>
            <consortium name="EU"/>
            <consortium name="CSHL and WU Arabidopsis Sequencing Project"/>
            <person name="Mayer K."/>
            <person name="Schuller C."/>
            <person name="Wambutt R."/>
            <person name="Murphy G."/>
            <person name="Volckaert G."/>
            <person name="Pohl T."/>
            <person name="Dusterhoft A."/>
            <person name="Stiekema W."/>
            <person name="Entian K.D."/>
            <person name="Terryn N."/>
            <person name="Harris B."/>
            <person name="Ansorge W."/>
            <person name="Brandt P."/>
            <person name="Grivell L."/>
            <person name="Rieger M."/>
            <person name="Weichselgartner M."/>
            <person name="de Simone V."/>
            <person name="Obermaier B."/>
            <person name="Mache R."/>
            <person name="Muller M."/>
            <person name="Kreis M."/>
            <person name="Delseny M."/>
            <person name="Puigdomenech P."/>
            <person name="Watson M."/>
            <person name="Schmidtheini T."/>
            <person name="Reichert B."/>
            <person name="Portatelle D."/>
            <person name="Perez-Alonso M."/>
            <person name="Boutry M."/>
            <person name="Bancroft I."/>
            <person name="Vos P."/>
            <person name="Hoheisel J."/>
            <person name="Zimmermann W."/>
            <person name="Wedler H."/>
            <person name="Ridley P."/>
            <person name="Langham S.A."/>
            <person name="McCullagh B."/>
            <person name="Bilham L."/>
            <person name="Robben J."/>
            <person name="Van der Schueren J."/>
            <person name="Grymonprez B."/>
            <person name="Chuang Y.J."/>
            <person name="Vandenbussche F."/>
            <person name="Braeken M."/>
            <person name="Weltjens I."/>
            <person name="Voet M."/>
            <person name="Bastiaens I."/>
            <person name="Aert R."/>
            <person name="Defoor E."/>
            <person name="Weitzenegger T."/>
            <person name="Bothe G."/>
            <person name="Ramsperger U."/>
            <person name="Hilbert H."/>
            <person name="Braun M."/>
            <person name="Holzer E."/>
            <person name="Brandt A."/>
            <person name="Peters S."/>
            <person name="van Staveren M."/>
            <person name="Dirske W."/>
            <person name="Mooijman P."/>
            <person name="Klein Lankhorst R."/>
            <person name="Rose M."/>
            <person name="Hauf J."/>
            <person name="Kotter P."/>
            <person name="Berneiser S."/>
            <person name="Hempel S."/>
            <person name="Feldpausch M."/>
            <person name="Lamberth S."/>
            <person name="Van den Daele H."/>
            <person name="De Keyser A."/>
            <person name="Buysshaert C."/>
            <person name="Gielen J."/>
            <person name="Villarroel R."/>
            <person name="De Clercq R."/>
            <person name="Van Montagu M."/>
            <person name="Rogers J."/>
            <person name="Cronin A."/>
            <person name="Quail M."/>
            <person name="Bray-Allen S."/>
            <person name="Clark L."/>
            <person name="Doggett J."/>
            <person name="Hall S."/>
            <person name="Kay M."/>
            <person name="Lennard N."/>
            <person name="McLay K."/>
            <person name="Mayes R."/>
            <person name="Pettett A."/>
            <person name="Rajandream M.A."/>
            <person name="Lyne M."/>
            <person name="Benes V."/>
            <person name="Rechmann S."/>
            <person name="Borkova D."/>
            <person name="Blocker H."/>
            <person name="Scharfe M."/>
            <person name="Grimm M."/>
            <person name="Lohnert T.H."/>
            <person name="Dose S."/>
            <person name="de Haan M."/>
            <person name="Maarse A."/>
            <person name="Schafer M."/>
            <person name="Muller-Auer S."/>
            <person name="Gabel C."/>
            <person name="Fuchs M."/>
            <person name="Fartmann B."/>
            <person name="Granderath K."/>
            <person name="Dauner D."/>
            <person name="Herzl A."/>
            <person name="Neumann S."/>
            <person name="Argiriou A."/>
            <person name="Vitale D."/>
            <person name="Liguori R."/>
            <person name="Piravandi E."/>
            <person name="Massenet O."/>
            <person name="Quigley F."/>
            <person name="Clabauld G."/>
            <person name="Mundlein A."/>
            <person name="Felber R."/>
            <person name="Schnabl S."/>
            <person name="Hiller R."/>
            <person name="Schmidt W."/>
            <person name="Lecharny A."/>
            <person name="Aubourg S."/>
            <person name="Chefdor F."/>
            <person name="Cooke R."/>
            <person name="Berger C."/>
            <person name="Montfort A."/>
            <person name="Casacuberta E."/>
            <person name="Gibbons T."/>
            <person name="Weber N."/>
            <person name="Vandenbol M."/>
            <person name="Bargues M."/>
            <person name="Terol J."/>
            <person name="Torres A."/>
            <person name="Perez-Perez A."/>
            <person name="Purnelle B."/>
            <person name="Bent E."/>
            <person name="Johnson S."/>
            <person name="Tacon D."/>
            <person name="Jesse T."/>
            <person name="Heijnen L."/>
            <person name="Schwarz S."/>
            <person name="Scholler P."/>
            <person name="Heber S."/>
            <person name="Francs P."/>
            <person name="Bielke C."/>
            <person name="Frishman D."/>
            <person name="Haase D."/>
            <person name="Lemcke K."/>
            <person name="Mewes H.W."/>
            <person name="Stocker S."/>
            <person name="Zaccaria P."/>
            <person name="Bevan M."/>
            <person name="Wilson R.K."/>
            <person name="de la Bastide M."/>
            <person name="Habermann K."/>
            <person name="Parnell L."/>
            <person name="Dedhia N."/>
            <person name="Gnoj L."/>
            <person name="Schutz K."/>
            <person name="Huang E."/>
            <person name="Spiegel L."/>
            <person name="Sehkon M."/>
            <person name="Murray J."/>
            <person name="Sheet P."/>
            <person name="Cordes M."/>
            <person name="Abu-Threideh J."/>
            <person name="Stoneking T."/>
            <person name="Kalicki J."/>
            <person name="Graves T."/>
            <person name="Harmon G."/>
            <person name="Edwards J."/>
            <person name="Latreille P."/>
            <person name="Courtney L."/>
            <person name="Cloud J."/>
            <person name="Abbott A."/>
            <person name="Scott K."/>
            <person name="Johnson D."/>
            <person name="Minx P."/>
            <person name="Bentley D."/>
            <person name="Fulton B."/>
            <person name="Miller N."/>
            <person name="Greco T."/>
            <person name="Kemp K."/>
            <person name="Kramer J."/>
            <person name="Fulton L."/>
            <person name="Mardis E."/>
            <person name="Dante M."/>
            <person name="Pepin K."/>
            <person name="Hillier L."/>
            <person name="Nelson J."/>
            <person name="Spieth J."/>
            <person name="Ryan E."/>
            <person name="Andrews S."/>
            <person name="Geisel C."/>
            <person name="Layman D."/>
            <person name="Du H."/>
            <person name="Ali J."/>
            <person name="Berghoff A."/>
            <person name="Jones K."/>
            <person name="Drone K."/>
            <person name="Cotton M."/>
            <person name="Joshu C."/>
            <person name="Antonoiu B."/>
            <person name="Zidanic M."/>
            <person name="Strong C."/>
            <person name="Sun H."/>
            <person name="Lamar B."/>
            <person name="Yordan C."/>
            <person name="Ma P."/>
            <person name="Zhong J."/>
            <person name="Preston R."/>
            <person name="Vil D."/>
            <person name="Shekher M."/>
            <person name="Matero A."/>
            <person name="Shah R."/>
            <person name="Swaby I.K."/>
            <person name="O'Shaughnessy A."/>
            <person name="Rodriguez M."/>
            <person name="Hoffmann J."/>
            <person name="Till S."/>
            <person name="Granat S."/>
            <person name="Shohdy N."/>
            <person name="Hasegawa A."/>
            <person name="Hameed A."/>
            <person name="Lodhi M."/>
            <person name="Johnson A."/>
            <person name="Chen E."/>
            <person name="Marra M."/>
            <person name="Martienssen R."/>
            <person name="McCombie W.R."/>
        </authorList>
    </citation>
    <scope>NUCLEOTIDE SEQUENCE [LARGE SCALE GENOMIC DNA]</scope>
    <source>
        <strain>cv. Columbia</strain>
    </source>
</reference>
<dbReference type="Pfam" id="PF26133">
    <property type="entry name" value="DUF8039"/>
    <property type="match status" value="1"/>
</dbReference>
<evidence type="ECO:0000313" key="5">
    <source>
        <dbReference type="EMBL" id="AAD29773.1"/>
    </source>
</evidence>
<name>Q9XEB3_ARATH</name>
<evidence type="ECO:0000256" key="1">
    <source>
        <dbReference type="SAM" id="MobiDB-lite"/>
    </source>
</evidence>
<dbReference type="InterPro" id="IPR004264">
    <property type="entry name" value="Transposase_23"/>
</dbReference>
<sequence>MDKAWVWLPRNCLEYEEGATKFVFDSASCLGNVSDMLCPCVDYRNMVHQSNETVLEHLVIRGMDIKYKRSKCWSKHGDRSNNTAEQTSEYEAYDLFRTAFMASEEKLPSQQHNVEESETMDSKEEVEFRKKLEDVETPLYSTCLNYTKQADATIGRVHIYQYWNGDDELIAEGLLLSTDGEELVDGRPLGHGAAAIKIVLVVKPEAYLWRPNPPISLMRDALNETIAWPIDRLHLLDLPATDESTKKTHRSTSTPSTGNSSKGSKQKCFLLDIDNSGKKVAVGRVSSIDPAEKVHHVPLGSNASKVWVEVSKVDGARVWRPNSEVTFIADAVGTTVGWPNDKIVFV</sequence>
<organism evidence="5">
    <name type="scientific">Arabidopsis thaliana</name>
    <name type="common">Mouse-ear cress</name>
    <dbReference type="NCBI Taxonomy" id="3702"/>
    <lineage>
        <taxon>Eukaryota</taxon>
        <taxon>Viridiplantae</taxon>
        <taxon>Streptophyta</taxon>
        <taxon>Embryophyta</taxon>
        <taxon>Tracheophyta</taxon>
        <taxon>Spermatophyta</taxon>
        <taxon>Magnoliopsida</taxon>
        <taxon>eudicotyledons</taxon>
        <taxon>Gunneridae</taxon>
        <taxon>Pentapetalae</taxon>
        <taxon>rosids</taxon>
        <taxon>malvids</taxon>
        <taxon>Brassicales</taxon>
        <taxon>Brassicaceae</taxon>
        <taxon>Camelineae</taxon>
        <taxon>Arabidopsis</taxon>
    </lineage>
</organism>
<evidence type="ECO:0000259" key="4">
    <source>
        <dbReference type="Pfam" id="PF26133"/>
    </source>
</evidence>
<feature type="domain" description="Transposase-associated" evidence="3">
    <location>
        <begin position="4"/>
        <end position="77"/>
    </location>
</feature>
<feature type="region of interest" description="Disordered" evidence="1">
    <location>
        <begin position="243"/>
        <end position="264"/>
    </location>
</feature>